<evidence type="ECO:0000313" key="2">
    <source>
        <dbReference type="WBParaSite" id="TCONS_00017266.p1"/>
    </source>
</evidence>
<organism evidence="1 2">
    <name type="scientific">Strongyloides stercoralis</name>
    <name type="common">Threadworm</name>
    <dbReference type="NCBI Taxonomy" id="6248"/>
    <lineage>
        <taxon>Eukaryota</taxon>
        <taxon>Metazoa</taxon>
        <taxon>Ecdysozoa</taxon>
        <taxon>Nematoda</taxon>
        <taxon>Chromadorea</taxon>
        <taxon>Rhabditida</taxon>
        <taxon>Tylenchina</taxon>
        <taxon>Panagrolaimomorpha</taxon>
        <taxon>Strongyloidoidea</taxon>
        <taxon>Strongyloididae</taxon>
        <taxon>Strongyloides</taxon>
    </lineage>
</organism>
<protein>
    <submittedName>
        <fullName evidence="2">Uncharacterized protein</fullName>
    </submittedName>
</protein>
<keyword evidence="1" id="KW-1185">Reference proteome</keyword>
<name>A0AAF5DRQ3_STRER</name>
<evidence type="ECO:0000313" key="1">
    <source>
        <dbReference type="Proteomes" id="UP000035681"/>
    </source>
</evidence>
<dbReference type="Proteomes" id="UP000035681">
    <property type="component" value="Unplaced"/>
</dbReference>
<reference evidence="2" key="1">
    <citation type="submission" date="2024-02" db="UniProtKB">
        <authorList>
            <consortium name="WormBaseParasite"/>
        </authorList>
    </citation>
    <scope>IDENTIFICATION</scope>
</reference>
<dbReference type="WBParaSite" id="TCONS_00017266.p1">
    <property type="protein sequence ID" value="TCONS_00017266.p1"/>
    <property type="gene ID" value="XLOC_011542"/>
</dbReference>
<sequence>MSFKNDSLYKCTFTSNFFKEHAFNTYDKGYANYVEGEKIINSFLRNYDNIENNDEILIRSEEFNDIENSIYVILSKPVPINFRLAIIHFIEKTINFFNSRNKELIIKNLKLFEIIFYHAISLNFGVTGITNTYYNDENDIKNVTNLIRHYSITICSNPSLSYIFLKLLDNQLIIKEIFNSIIYYTDKLLNTIKIKIDNKYRKNFNYIERCTHESNTLQLIFYCLNIYISNEKNFEKINKNKLISTVGDIECRLGYIIHEIKQNKYFSSDIFTFPLKNCISTMLWLFYKITNIISLPDDIKYVTNYFQVYVRMVFNLYIYEMTKKKTNEYDDESKDFKFSIVTLWNEIPKIESKFEKYIIRVSRVKSEEVMKYDDVLDHYDLEEALNVQQSENES</sequence>
<proteinExistence type="predicted"/>
<dbReference type="AlphaFoldDB" id="A0AAF5DRQ3"/>
<accession>A0AAF5DRQ3</accession>